<feature type="transmembrane region" description="Helical" evidence="8">
    <location>
        <begin position="93"/>
        <end position="111"/>
    </location>
</feature>
<comment type="subunit">
    <text evidence="3 8">Homodimer and heterodimers.</text>
</comment>
<keyword evidence="5 8" id="KW-0812">Transmembrane</keyword>
<comment type="similarity">
    <text evidence="2 8">Belongs to the Casparian strip membrane proteins (CASP) family.</text>
</comment>
<evidence type="ECO:0000256" key="2">
    <source>
        <dbReference type="ARBA" id="ARBA00007651"/>
    </source>
</evidence>
<feature type="transmembrane region" description="Helical" evidence="8">
    <location>
        <begin position="131"/>
        <end position="153"/>
    </location>
</feature>
<keyword evidence="12" id="KW-1185">Reference proteome</keyword>
<evidence type="ECO:0000256" key="6">
    <source>
        <dbReference type="ARBA" id="ARBA00022989"/>
    </source>
</evidence>
<dbReference type="PANTHER" id="PTHR33573">
    <property type="entry name" value="CASP-LIKE PROTEIN 4A4"/>
    <property type="match status" value="1"/>
</dbReference>
<evidence type="ECO:0000313" key="12">
    <source>
        <dbReference type="Proteomes" id="UP000017836"/>
    </source>
</evidence>
<dbReference type="OrthoDB" id="1924823at2759"/>
<evidence type="ECO:0000256" key="3">
    <source>
        <dbReference type="ARBA" id="ARBA00011489"/>
    </source>
</evidence>
<evidence type="ECO:0000256" key="1">
    <source>
        <dbReference type="ARBA" id="ARBA00004651"/>
    </source>
</evidence>
<organism evidence="11 12">
    <name type="scientific">Amborella trichopoda</name>
    <dbReference type="NCBI Taxonomy" id="13333"/>
    <lineage>
        <taxon>Eukaryota</taxon>
        <taxon>Viridiplantae</taxon>
        <taxon>Streptophyta</taxon>
        <taxon>Embryophyta</taxon>
        <taxon>Tracheophyta</taxon>
        <taxon>Spermatophyta</taxon>
        <taxon>Magnoliopsida</taxon>
        <taxon>Amborellales</taxon>
        <taxon>Amborellaceae</taxon>
        <taxon>Amborella</taxon>
    </lineage>
</organism>
<protein>
    <recommendedName>
        <fullName evidence="8">CASP-like protein</fullName>
    </recommendedName>
</protein>
<feature type="domain" description="Casparian strip membrane protein" evidence="10">
    <location>
        <begin position="54"/>
        <end position="183"/>
    </location>
</feature>
<evidence type="ECO:0000313" key="11">
    <source>
        <dbReference type="EMBL" id="ERM95573.1"/>
    </source>
</evidence>
<accession>W1NJ75</accession>
<dbReference type="Proteomes" id="UP000017836">
    <property type="component" value="Unassembled WGS sequence"/>
</dbReference>
<dbReference type="AlphaFoldDB" id="W1NJ75"/>
<keyword evidence="6 8" id="KW-1133">Transmembrane helix</keyword>
<evidence type="ECO:0000259" key="10">
    <source>
        <dbReference type="Pfam" id="PF04535"/>
    </source>
</evidence>
<name>W1NJ75_AMBTC</name>
<evidence type="ECO:0000256" key="4">
    <source>
        <dbReference type="ARBA" id="ARBA00022475"/>
    </source>
</evidence>
<evidence type="ECO:0000256" key="8">
    <source>
        <dbReference type="RuleBase" id="RU361233"/>
    </source>
</evidence>
<evidence type="ECO:0000256" key="7">
    <source>
        <dbReference type="ARBA" id="ARBA00023136"/>
    </source>
</evidence>
<dbReference type="Pfam" id="PF04535">
    <property type="entry name" value="CASP_dom"/>
    <property type="match status" value="1"/>
</dbReference>
<gene>
    <name evidence="11" type="ORF">AMTR_s00023p00090030</name>
</gene>
<dbReference type="PANTHER" id="PTHR33573:SF57">
    <property type="entry name" value="CASP-LIKE PROTEIN 4B1"/>
    <property type="match status" value="1"/>
</dbReference>
<sequence length="202" mass="22095">MANSGDETAGKLPPLSEKGTESEASTPAPATDTEIRGSTAVSSILSRWEREDLIKRSGLVLRGLALLFALLSFLIMATNQHGGWMEFDHYDEYRYILGIAILACLYTACQVARDIHRLLTGKDIITRPSSFYVDFVGDQVMAYLLISACSAAIPLTNSMRKNVDNLFTDMSSASISMAFFAFTALAISALISGYKLTRQAYI</sequence>
<dbReference type="Gramene" id="ERM95573">
    <property type="protein sequence ID" value="ERM95573"/>
    <property type="gene ID" value="AMTR_s00023p00090030"/>
</dbReference>
<dbReference type="InterPro" id="IPR006702">
    <property type="entry name" value="CASP_dom"/>
</dbReference>
<feature type="transmembrane region" description="Helical" evidence="8">
    <location>
        <begin position="59"/>
        <end position="78"/>
    </location>
</feature>
<feature type="region of interest" description="Disordered" evidence="9">
    <location>
        <begin position="1"/>
        <end position="35"/>
    </location>
</feature>
<dbReference type="KEGG" id="atr:18423493"/>
<proteinExistence type="inferred from homology"/>
<keyword evidence="4 8" id="KW-1003">Cell membrane</keyword>
<feature type="transmembrane region" description="Helical" evidence="8">
    <location>
        <begin position="173"/>
        <end position="194"/>
    </location>
</feature>
<dbReference type="OMA" id="RMRESQD"/>
<evidence type="ECO:0000256" key="9">
    <source>
        <dbReference type="SAM" id="MobiDB-lite"/>
    </source>
</evidence>
<keyword evidence="7 8" id="KW-0472">Membrane</keyword>
<comment type="subcellular location">
    <subcellularLocation>
        <location evidence="1 8">Cell membrane</location>
        <topology evidence="1 8">Multi-pass membrane protein</topology>
    </subcellularLocation>
</comment>
<evidence type="ECO:0000256" key="5">
    <source>
        <dbReference type="ARBA" id="ARBA00022692"/>
    </source>
</evidence>
<dbReference type="GO" id="GO:0005886">
    <property type="term" value="C:plasma membrane"/>
    <property type="evidence" value="ECO:0007669"/>
    <property type="project" value="UniProtKB-SubCell"/>
</dbReference>
<dbReference type="eggNOG" id="ENOG502RYC3">
    <property type="taxonomic scope" value="Eukaryota"/>
</dbReference>
<reference evidence="12" key="1">
    <citation type="journal article" date="2013" name="Science">
        <title>The Amborella genome and the evolution of flowering plants.</title>
        <authorList>
            <consortium name="Amborella Genome Project"/>
        </authorList>
    </citation>
    <scope>NUCLEOTIDE SEQUENCE [LARGE SCALE GENOMIC DNA]</scope>
</reference>
<dbReference type="EMBL" id="KI397474">
    <property type="protein sequence ID" value="ERM95573.1"/>
    <property type="molecule type" value="Genomic_DNA"/>
</dbReference>
<dbReference type="HOGENOM" id="CLU_048961_4_1_1"/>